<protein>
    <submittedName>
        <fullName evidence="3">Uncharacterized protein</fullName>
    </submittedName>
</protein>
<feature type="compositionally biased region" description="Basic and acidic residues" evidence="1">
    <location>
        <begin position="397"/>
        <end position="408"/>
    </location>
</feature>
<accession>V2YUP1</accession>
<keyword evidence="4" id="KW-1185">Reference proteome</keyword>
<name>V2YUP1_MONRO</name>
<feature type="chain" id="PRO_5004713557" evidence="2">
    <location>
        <begin position="23"/>
        <end position="434"/>
    </location>
</feature>
<sequence length="434" mass="47214">MQSWRSISILSILLFLFTFASALPNPGALDLNARSPEPVPEIVPVNVEARGYQQNVYDIIVQAQVQITAEVEAIKRYDALTYSQCQHHIQNIRKHVSNIHETLHANVEAGVEVDVIFGGHTVAEINVVLVAVVNIIVDLINYCTKLGLSVYASILVDLIVDIHVFLQLCVQVVVGLSVSLLGSIDVFLRLSAEVGISISLTPDMRFSLSQALALLLLSTSVYSVSIAARSEGIEDRDADNYKPPKYPPKDPHYPSKPPQYPPKPSQYPPKPPQYPPKPPHYPGPPKHYARGEEVTDFGKGYGGKDHDGKDHDGKDHDGKDHSGKDHDGKGHGGKDYDGKGYGHTDIAQGGGKGGYNHGGGYGGGYGGDKDHGGYGGGKDHGGYGWRRSEDAGDYDDHEQGGYKYRPEESQDWYGGKPNDYGYGHNGGYGGHYGW</sequence>
<evidence type="ECO:0000256" key="2">
    <source>
        <dbReference type="SAM" id="SignalP"/>
    </source>
</evidence>
<gene>
    <name evidence="3" type="ORF">Moror_3837</name>
</gene>
<evidence type="ECO:0000313" key="3">
    <source>
        <dbReference type="EMBL" id="ESK95399.1"/>
    </source>
</evidence>
<dbReference type="Proteomes" id="UP000017559">
    <property type="component" value="Unassembled WGS sequence"/>
</dbReference>
<dbReference type="EMBL" id="AWSO01000083">
    <property type="protein sequence ID" value="ESK95399.1"/>
    <property type="molecule type" value="Genomic_DNA"/>
</dbReference>
<feature type="compositionally biased region" description="Basic and acidic residues" evidence="1">
    <location>
        <begin position="367"/>
        <end position="390"/>
    </location>
</feature>
<dbReference type="KEGG" id="mrr:Moror_3837"/>
<dbReference type="AlphaFoldDB" id="V2YUP1"/>
<feature type="signal peptide" evidence="2">
    <location>
        <begin position="1"/>
        <end position="22"/>
    </location>
</feature>
<reference evidence="3 4" key="1">
    <citation type="journal article" date="2014" name="BMC Genomics">
        <title>Genome and secretome analysis of the hemibiotrophic fungal pathogen, Moniliophthora roreri, which causes frosty pod rot disease of cacao: mechanisms of the biotrophic and necrotrophic phases.</title>
        <authorList>
            <person name="Meinhardt L.W."/>
            <person name="Costa G.G.L."/>
            <person name="Thomazella D.P.T."/>
            <person name="Teixeira P.J.P.L."/>
            <person name="Carazzolle M.F."/>
            <person name="Schuster S.C."/>
            <person name="Carlson J.E."/>
            <person name="Guiltinan M.J."/>
            <person name="Mieczkowski P."/>
            <person name="Farmer A."/>
            <person name="Ramaraj T."/>
            <person name="Crozier J."/>
            <person name="Davis R.E."/>
            <person name="Shao J."/>
            <person name="Melnick R.L."/>
            <person name="Pereira G.A.G."/>
            <person name="Bailey B.A."/>
        </authorList>
    </citation>
    <scope>NUCLEOTIDE SEQUENCE [LARGE SCALE GENOMIC DNA]</scope>
    <source>
        <strain evidence="3 4">MCA 2997</strain>
    </source>
</reference>
<proteinExistence type="predicted"/>
<organism evidence="3 4">
    <name type="scientific">Moniliophthora roreri (strain MCA 2997)</name>
    <name type="common">Cocoa frosty pod rot fungus</name>
    <name type="synonym">Crinipellis roreri</name>
    <dbReference type="NCBI Taxonomy" id="1381753"/>
    <lineage>
        <taxon>Eukaryota</taxon>
        <taxon>Fungi</taxon>
        <taxon>Dikarya</taxon>
        <taxon>Basidiomycota</taxon>
        <taxon>Agaricomycotina</taxon>
        <taxon>Agaricomycetes</taxon>
        <taxon>Agaricomycetidae</taxon>
        <taxon>Agaricales</taxon>
        <taxon>Marasmiineae</taxon>
        <taxon>Marasmiaceae</taxon>
        <taxon>Moniliophthora</taxon>
    </lineage>
</organism>
<comment type="caution">
    <text evidence="3">The sequence shown here is derived from an EMBL/GenBank/DDBJ whole genome shotgun (WGS) entry which is preliminary data.</text>
</comment>
<keyword evidence="2" id="KW-0732">Signal</keyword>
<feature type="compositionally biased region" description="Gly residues" evidence="1">
    <location>
        <begin position="348"/>
        <end position="366"/>
    </location>
</feature>
<feature type="compositionally biased region" description="Basic and acidic residues" evidence="1">
    <location>
        <begin position="302"/>
        <end position="342"/>
    </location>
</feature>
<evidence type="ECO:0000313" key="4">
    <source>
        <dbReference type="Proteomes" id="UP000017559"/>
    </source>
</evidence>
<evidence type="ECO:0000256" key="1">
    <source>
        <dbReference type="SAM" id="MobiDB-lite"/>
    </source>
</evidence>
<feature type="compositionally biased region" description="Basic and acidic residues" evidence="1">
    <location>
        <begin position="235"/>
        <end position="253"/>
    </location>
</feature>
<feature type="compositionally biased region" description="Pro residues" evidence="1">
    <location>
        <begin position="254"/>
        <end position="285"/>
    </location>
</feature>
<feature type="region of interest" description="Disordered" evidence="1">
    <location>
        <begin position="235"/>
        <end position="421"/>
    </location>
</feature>
<dbReference type="HOGENOM" id="CLU_631756_0_0_1"/>